<feature type="region of interest" description="Disordered" evidence="1">
    <location>
        <begin position="1"/>
        <end position="26"/>
    </location>
</feature>
<dbReference type="EMBL" id="BTGU01000887">
    <property type="protein sequence ID" value="GMN69605.1"/>
    <property type="molecule type" value="Genomic_DNA"/>
</dbReference>
<organism evidence="2 3">
    <name type="scientific">Ficus carica</name>
    <name type="common">Common fig</name>
    <dbReference type="NCBI Taxonomy" id="3494"/>
    <lineage>
        <taxon>Eukaryota</taxon>
        <taxon>Viridiplantae</taxon>
        <taxon>Streptophyta</taxon>
        <taxon>Embryophyta</taxon>
        <taxon>Tracheophyta</taxon>
        <taxon>Spermatophyta</taxon>
        <taxon>Magnoliopsida</taxon>
        <taxon>eudicotyledons</taxon>
        <taxon>Gunneridae</taxon>
        <taxon>Pentapetalae</taxon>
        <taxon>rosids</taxon>
        <taxon>fabids</taxon>
        <taxon>Rosales</taxon>
        <taxon>Moraceae</taxon>
        <taxon>Ficeae</taxon>
        <taxon>Ficus</taxon>
    </lineage>
</organism>
<dbReference type="AlphaFoldDB" id="A0AA88JD96"/>
<proteinExistence type="predicted"/>
<feature type="compositionally biased region" description="Basic residues" evidence="1">
    <location>
        <begin position="10"/>
        <end position="22"/>
    </location>
</feature>
<accession>A0AA88JD96</accession>
<evidence type="ECO:0000256" key="1">
    <source>
        <dbReference type="SAM" id="MobiDB-lite"/>
    </source>
</evidence>
<keyword evidence="3" id="KW-1185">Reference proteome</keyword>
<name>A0AA88JD96_FICCA</name>
<sequence>MERGGSGIDRKHRGRGRVRGKRRESGENGKLKYIGVSGGFTGEQTLRSGFLDAELLFCEWQLQRISAV</sequence>
<protein>
    <submittedName>
        <fullName evidence="2">Uncharacterized protein</fullName>
    </submittedName>
</protein>
<evidence type="ECO:0000313" key="2">
    <source>
        <dbReference type="EMBL" id="GMN69605.1"/>
    </source>
</evidence>
<reference evidence="2" key="1">
    <citation type="submission" date="2023-07" db="EMBL/GenBank/DDBJ databases">
        <title>draft genome sequence of fig (Ficus carica).</title>
        <authorList>
            <person name="Takahashi T."/>
            <person name="Nishimura K."/>
        </authorList>
    </citation>
    <scope>NUCLEOTIDE SEQUENCE</scope>
</reference>
<gene>
    <name evidence="2" type="ORF">TIFTF001_038652</name>
</gene>
<comment type="caution">
    <text evidence="2">The sequence shown here is derived from an EMBL/GenBank/DDBJ whole genome shotgun (WGS) entry which is preliminary data.</text>
</comment>
<dbReference type="Proteomes" id="UP001187192">
    <property type="component" value="Unassembled WGS sequence"/>
</dbReference>
<evidence type="ECO:0000313" key="3">
    <source>
        <dbReference type="Proteomes" id="UP001187192"/>
    </source>
</evidence>